<reference evidence="18" key="1">
    <citation type="submission" date="2014-12" db="EMBL/GenBank/DDBJ databases">
        <title>Genome Sequence of Valsa Canker Pathogens Uncovers a Specific Adaption of Colonization on Woody Bark.</title>
        <authorList>
            <person name="Yin Z."/>
            <person name="Liu H."/>
            <person name="Gao X."/>
            <person name="Li Z."/>
            <person name="Song N."/>
            <person name="Ke X."/>
            <person name="Dai Q."/>
            <person name="Wu Y."/>
            <person name="Sun Y."/>
            <person name="Xu J.-R."/>
            <person name="Kang Z.K."/>
            <person name="Wang L."/>
            <person name="Huang L."/>
        </authorList>
    </citation>
    <scope>NUCLEOTIDE SEQUENCE [LARGE SCALE GENOMIC DNA]</scope>
    <source>
        <strain evidence="18">SXYL134</strain>
    </source>
</reference>
<feature type="chain" id="PRO_5008265794" description="beta-glucosidase" evidence="15">
    <location>
        <begin position="22"/>
        <end position="796"/>
    </location>
</feature>
<proteinExistence type="inferred from homology"/>
<evidence type="ECO:0000313" key="18">
    <source>
        <dbReference type="Proteomes" id="UP000078576"/>
    </source>
</evidence>
<dbReference type="SMART" id="SM01217">
    <property type="entry name" value="Fn3_like"/>
    <property type="match status" value="1"/>
</dbReference>
<evidence type="ECO:0000256" key="1">
    <source>
        <dbReference type="ARBA" id="ARBA00000448"/>
    </source>
</evidence>
<dbReference type="SUPFAM" id="SSF51445">
    <property type="entry name" value="(Trans)glycosidases"/>
    <property type="match status" value="1"/>
</dbReference>
<protein>
    <recommendedName>
        <fullName evidence="5">beta-glucosidase</fullName>
        <ecNumber evidence="5">3.2.1.21</ecNumber>
    </recommendedName>
</protein>
<dbReference type="Gene3D" id="2.60.40.10">
    <property type="entry name" value="Immunoglobulins"/>
    <property type="match status" value="1"/>
</dbReference>
<evidence type="ECO:0000256" key="11">
    <source>
        <dbReference type="ARBA" id="ARBA00023277"/>
    </source>
</evidence>
<dbReference type="Pfam" id="PF14310">
    <property type="entry name" value="Fn3-like"/>
    <property type="match status" value="1"/>
</dbReference>
<dbReference type="GO" id="GO:0030245">
    <property type="term" value="P:cellulose catabolic process"/>
    <property type="evidence" value="ECO:0007669"/>
    <property type="project" value="UniProtKB-KW"/>
</dbReference>
<keyword evidence="8" id="KW-0378">Hydrolase</keyword>
<evidence type="ECO:0000256" key="4">
    <source>
        <dbReference type="ARBA" id="ARBA00005336"/>
    </source>
</evidence>
<dbReference type="SUPFAM" id="SSF52279">
    <property type="entry name" value="Beta-D-glucan exohydrolase, C-terminal domain"/>
    <property type="match status" value="1"/>
</dbReference>
<dbReference type="PANTHER" id="PTHR42715:SF14">
    <property type="entry name" value="BETA-GLUCOSIDASE D-RELATED"/>
    <property type="match status" value="1"/>
</dbReference>
<feature type="compositionally biased region" description="Gly residues" evidence="14">
    <location>
        <begin position="478"/>
        <end position="502"/>
    </location>
</feature>
<evidence type="ECO:0000256" key="14">
    <source>
        <dbReference type="SAM" id="MobiDB-lite"/>
    </source>
</evidence>
<feature type="region of interest" description="Disordered" evidence="14">
    <location>
        <begin position="464"/>
        <end position="507"/>
    </location>
</feature>
<dbReference type="InterPro" id="IPR001764">
    <property type="entry name" value="Glyco_hydro_3_N"/>
</dbReference>
<feature type="domain" description="Fibronectin type III-like" evidence="16">
    <location>
        <begin position="716"/>
        <end position="785"/>
    </location>
</feature>
<evidence type="ECO:0000256" key="13">
    <source>
        <dbReference type="ARBA" id="ARBA00023326"/>
    </source>
</evidence>
<dbReference type="Pfam" id="PF01915">
    <property type="entry name" value="Glyco_hydro_3_C"/>
    <property type="match status" value="1"/>
</dbReference>
<dbReference type="InterPro" id="IPR026891">
    <property type="entry name" value="Fn3-like"/>
</dbReference>
<dbReference type="AlphaFoldDB" id="A0A194URY0"/>
<comment type="pathway">
    <text evidence="3">Glycan metabolism; cellulose degradation.</text>
</comment>
<evidence type="ECO:0000256" key="15">
    <source>
        <dbReference type="SAM" id="SignalP"/>
    </source>
</evidence>
<keyword evidence="13" id="KW-0624">Polysaccharide degradation</keyword>
<evidence type="ECO:0000259" key="16">
    <source>
        <dbReference type="SMART" id="SM01217"/>
    </source>
</evidence>
<dbReference type="EC" id="3.2.1.21" evidence="5"/>
<name>A0A194URY0_CYTMA</name>
<dbReference type="Gene3D" id="3.20.20.300">
    <property type="entry name" value="Glycoside hydrolase, family 3, N-terminal domain"/>
    <property type="match status" value="1"/>
</dbReference>
<keyword evidence="12" id="KW-0326">Glycosidase</keyword>
<evidence type="ECO:0000256" key="9">
    <source>
        <dbReference type="ARBA" id="ARBA00023001"/>
    </source>
</evidence>
<sequence>MARLSLLFASALYLFGQNAAATNSSSNYNTTSLLGSGYLKLGDWQDAYDKSKALLDTLTTAEKLSIVCGGEGGNFSGLYFKDSSASILDEYYVTTWPASLALAHSWNKSLVYEHGGALATEHRARGVNAINCPTSQPLGRNPWGGRDGETFGPDCYLNGQLTGLQVKAIFDKGVIPSGKHFLLNEQETNRDAGNGGLSSKSTLTKPYSANADDKTSHETYLFSFYDAIKNGMGGLMCAMNQVNNSYSCENQDLLLNLLKTEIGFPGLVNPDVGAQYTAYGSFNGGLDYGSSQYWSNETVTEGLANGTITMDRLDDMVIRNVIAYYRLNQDEDYPAQAELGEYVTPDPRKGHSALARAYAADSLVLLKNNKNALPLSSPKKLAIFGWHAGSPTIGPNTPMDVQGNQPSVFQGHMAQVGGSGQGSFSFLATPLYALTTKSIEDGTMLRYMLNDSIITSSSSSFMKRQDIGSNSTGSSNSTGGGGPGGDGGAPGGGGGGGGGGGSSYSDSTAAEQTTLSYAYNQDACIVFANAYSGEGGDRSELYSTEQDALINEVASECNNTIVVINTTGPRLLDGFIENDNVTAVVYGGALGEQSGNAIIDVLYGTVNPSGKLAHTIAKNESDYNVETSYLAQINFTEGNYIDYKYFDKYNVTPRYEFGYGLSYTTFEYSSEVSVTSNATAGYATGAHAVGGREDLWDNVATITTSVTNTGNLDGAEVAQLYIAFPEAADMPVRNLRGFDKVYIPAGETQTVTFELRKRDLAHWDVDAQEWKVEAGDYTLYVGASSRDLKAQATLTV</sequence>
<feature type="compositionally biased region" description="Low complexity" evidence="14">
    <location>
        <begin position="468"/>
        <end position="477"/>
    </location>
</feature>
<comment type="catalytic activity">
    <reaction evidence="1">
        <text>Hydrolysis of terminal, non-reducing beta-D-glucosyl residues with release of beta-D-glucose.</text>
        <dbReference type="EC" id="3.2.1.21"/>
    </reaction>
</comment>
<keyword evidence="11" id="KW-0119">Carbohydrate metabolism</keyword>
<keyword evidence="6" id="KW-0964">Secreted</keyword>
<dbReference type="InterPro" id="IPR017853">
    <property type="entry name" value="GH"/>
</dbReference>
<evidence type="ECO:0000256" key="12">
    <source>
        <dbReference type="ARBA" id="ARBA00023295"/>
    </source>
</evidence>
<dbReference type="InterPro" id="IPR050288">
    <property type="entry name" value="Cellulose_deg_GH3"/>
</dbReference>
<organism evidence="17 18">
    <name type="scientific">Cytospora mali</name>
    <name type="common">Apple Valsa canker fungus</name>
    <name type="synonym">Valsa mali</name>
    <dbReference type="NCBI Taxonomy" id="578113"/>
    <lineage>
        <taxon>Eukaryota</taxon>
        <taxon>Fungi</taxon>
        <taxon>Dikarya</taxon>
        <taxon>Ascomycota</taxon>
        <taxon>Pezizomycotina</taxon>
        <taxon>Sordariomycetes</taxon>
        <taxon>Sordariomycetidae</taxon>
        <taxon>Diaporthales</taxon>
        <taxon>Cytosporaceae</taxon>
        <taxon>Cytospora</taxon>
    </lineage>
</organism>
<dbReference type="Pfam" id="PF00933">
    <property type="entry name" value="Glyco_hydro_3"/>
    <property type="match status" value="1"/>
</dbReference>
<dbReference type="OrthoDB" id="416222at2759"/>
<dbReference type="InterPro" id="IPR036881">
    <property type="entry name" value="Glyco_hydro_3_C_sf"/>
</dbReference>
<dbReference type="PRINTS" id="PR00133">
    <property type="entry name" value="GLHYDRLASE3"/>
</dbReference>
<evidence type="ECO:0000256" key="8">
    <source>
        <dbReference type="ARBA" id="ARBA00022801"/>
    </source>
</evidence>
<dbReference type="Proteomes" id="UP000078576">
    <property type="component" value="Unassembled WGS sequence"/>
</dbReference>
<comment type="subcellular location">
    <subcellularLocation>
        <location evidence="2">Secreted</location>
    </subcellularLocation>
</comment>
<dbReference type="STRING" id="694573.A0A194URY0"/>
<dbReference type="FunFam" id="2.60.40.10:FF:000757">
    <property type="entry name" value="Beta-glucosidase G"/>
    <property type="match status" value="1"/>
</dbReference>
<dbReference type="GO" id="GO:0005576">
    <property type="term" value="C:extracellular region"/>
    <property type="evidence" value="ECO:0007669"/>
    <property type="project" value="UniProtKB-SubCell"/>
</dbReference>
<dbReference type="Gene3D" id="3.40.50.1700">
    <property type="entry name" value="Glycoside hydrolase family 3 C-terminal domain"/>
    <property type="match status" value="1"/>
</dbReference>
<keyword evidence="18" id="KW-1185">Reference proteome</keyword>
<evidence type="ECO:0000256" key="5">
    <source>
        <dbReference type="ARBA" id="ARBA00012744"/>
    </source>
</evidence>
<evidence type="ECO:0000256" key="10">
    <source>
        <dbReference type="ARBA" id="ARBA00023180"/>
    </source>
</evidence>
<dbReference type="InterPro" id="IPR013783">
    <property type="entry name" value="Ig-like_fold"/>
</dbReference>
<gene>
    <name evidence="17" type="ORF">VP1G_01799</name>
</gene>
<dbReference type="GO" id="GO:0008422">
    <property type="term" value="F:beta-glucosidase activity"/>
    <property type="evidence" value="ECO:0007669"/>
    <property type="project" value="UniProtKB-EC"/>
</dbReference>
<evidence type="ECO:0000313" key="17">
    <source>
        <dbReference type="EMBL" id="KUI54381.1"/>
    </source>
</evidence>
<feature type="signal peptide" evidence="15">
    <location>
        <begin position="1"/>
        <end position="21"/>
    </location>
</feature>
<dbReference type="InterPro" id="IPR002772">
    <property type="entry name" value="Glyco_hydro_3_C"/>
</dbReference>
<accession>A0A194URY0</accession>
<comment type="similarity">
    <text evidence="4">Belongs to the glycosyl hydrolase 3 family.</text>
</comment>
<evidence type="ECO:0000256" key="6">
    <source>
        <dbReference type="ARBA" id="ARBA00022525"/>
    </source>
</evidence>
<keyword evidence="7 15" id="KW-0732">Signal</keyword>
<dbReference type="InterPro" id="IPR036962">
    <property type="entry name" value="Glyco_hydro_3_N_sf"/>
</dbReference>
<evidence type="ECO:0000256" key="3">
    <source>
        <dbReference type="ARBA" id="ARBA00004987"/>
    </source>
</evidence>
<dbReference type="PANTHER" id="PTHR42715">
    <property type="entry name" value="BETA-GLUCOSIDASE"/>
    <property type="match status" value="1"/>
</dbReference>
<evidence type="ECO:0000256" key="2">
    <source>
        <dbReference type="ARBA" id="ARBA00004613"/>
    </source>
</evidence>
<evidence type="ECO:0000256" key="7">
    <source>
        <dbReference type="ARBA" id="ARBA00022729"/>
    </source>
</evidence>
<keyword evidence="9" id="KW-0136">Cellulose degradation</keyword>
<dbReference type="EMBL" id="KN714673">
    <property type="protein sequence ID" value="KUI54381.1"/>
    <property type="molecule type" value="Genomic_DNA"/>
</dbReference>
<keyword evidence="10" id="KW-0325">Glycoprotein</keyword>